<reference evidence="5 6" key="1">
    <citation type="submission" date="2018-09" db="EMBL/GenBank/DDBJ databases">
        <title>Paenibacillus aracenensis nov. sp. isolated from a cave in southern Spain.</title>
        <authorList>
            <person name="Jurado V."/>
            <person name="Gutierrez-Patricio S."/>
            <person name="Gonzalez-Pimentel J.L."/>
            <person name="Miller A.Z."/>
            <person name="Laiz L."/>
            <person name="Saiz-Jimenez C."/>
        </authorList>
    </citation>
    <scope>NUCLEOTIDE SEQUENCE [LARGE SCALE GENOMIC DNA]</scope>
    <source>
        <strain evidence="5 6">DSM 22867</strain>
    </source>
</reference>
<dbReference type="EMBL" id="QXQA01000027">
    <property type="protein sequence ID" value="RIX46501.1"/>
    <property type="molecule type" value="Genomic_DNA"/>
</dbReference>
<sequence>MAAELLDSGLRSEALKQERMTVGLGEFIRKAPVAEESNTCKEISDLFKEHPESECVVICDIKGRVKGFVMRNRFFLKLGSRYSADLFYEKPITVLMDPNPLCVEADSDPERMIDFALNRDDSVLYDCVLVVRGGIFAGVLTVGDLLRLSRKLQDQSVQSQLNTIRSVVVRAKEIEEAIRSVRSSASQGGTLSSEMVELTLGGKNALDKVTEAIERAASTSKQQEQRMMELQEEAGSISKVSELIKDLAERSNMLALNASIEAARAGEYGRGFAVVAGEVMKLANQTKKSANDITMLTKSVLDAIELTVQLAQSGRSETSASEAHVRNAENAFSAIFQAAAANRTSAKEIENLAEQAHRQAAHVTDELDKLRKETFNITFT</sequence>
<dbReference type="Gene3D" id="3.10.580.10">
    <property type="entry name" value="CBS-domain"/>
    <property type="match status" value="1"/>
</dbReference>
<dbReference type="PANTHER" id="PTHR32089:SF112">
    <property type="entry name" value="LYSOZYME-LIKE PROTEIN-RELATED"/>
    <property type="match status" value="1"/>
</dbReference>
<dbReference type="SUPFAM" id="SSF58104">
    <property type="entry name" value="Methyl-accepting chemotaxis protein (MCP) signaling domain"/>
    <property type="match status" value="1"/>
</dbReference>
<name>A0A3A1UQC2_9BACL</name>
<dbReference type="Gene3D" id="1.10.287.950">
    <property type="entry name" value="Methyl-accepting chemotaxis protein"/>
    <property type="match status" value="1"/>
</dbReference>
<evidence type="ECO:0000259" key="4">
    <source>
        <dbReference type="PROSITE" id="PS50111"/>
    </source>
</evidence>
<dbReference type="Pfam" id="PF00571">
    <property type="entry name" value="CBS"/>
    <property type="match status" value="1"/>
</dbReference>
<dbReference type="OrthoDB" id="9816519at2"/>
<keyword evidence="6" id="KW-1185">Reference proteome</keyword>
<feature type="coiled-coil region" evidence="3">
    <location>
        <begin position="206"/>
        <end position="233"/>
    </location>
</feature>
<evidence type="ECO:0000313" key="5">
    <source>
        <dbReference type="EMBL" id="RIX46501.1"/>
    </source>
</evidence>
<dbReference type="InterPro" id="IPR004089">
    <property type="entry name" value="MCPsignal_dom"/>
</dbReference>
<dbReference type="GO" id="GO:0007165">
    <property type="term" value="P:signal transduction"/>
    <property type="evidence" value="ECO:0007669"/>
    <property type="project" value="UniProtKB-KW"/>
</dbReference>
<comment type="caution">
    <text evidence="5">The sequence shown here is derived from an EMBL/GenBank/DDBJ whole genome shotgun (WGS) entry which is preliminary data.</text>
</comment>
<dbReference type="GO" id="GO:0016020">
    <property type="term" value="C:membrane"/>
    <property type="evidence" value="ECO:0007669"/>
    <property type="project" value="InterPro"/>
</dbReference>
<proteinExistence type="predicted"/>
<dbReference type="PANTHER" id="PTHR32089">
    <property type="entry name" value="METHYL-ACCEPTING CHEMOTAXIS PROTEIN MCPB"/>
    <property type="match status" value="1"/>
</dbReference>
<dbReference type="Pfam" id="PF00015">
    <property type="entry name" value="MCPsignal"/>
    <property type="match status" value="1"/>
</dbReference>
<protein>
    <recommendedName>
        <fullName evidence="4">Methyl-accepting transducer domain-containing protein</fullName>
    </recommendedName>
</protein>
<dbReference type="SMART" id="SM00283">
    <property type="entry name" value="MA"/>
    <property type="match status" value="1"/>
</dbReference>
<dbReference type="Proteomes" id="UP000266482">
    <property type="component" value="Unassembled WGS sequence"/>
</dbReference>
<evidence type="ECO:0000313" key="6">
    <source>
        <dbReference type="Proteomes" id="UP000266482"/>
    </source>
</evidence>
<feature type="domain" description="Methyl-accepting transducer" evidence="4">
    <location>
        <begin position="155"/>
        <end position="371"/>
    </location>
</feature>
<keyword evidence="1 2" id="KW-0807">Transducer</keyword>
<keyword evidence="3" id="KW-0175">Coiled coil</keyword>
<dbReference type="PROSITE" id="PS50111">
    <property type="entry name" value="CHEMOTAXIS_TRANSDUC_2"/>
    <property type="match status" value="1"/>
</dbReference>
<evidence type="ECO:0000256" key="2">
    <source>
        <dbReference type="PROSITE-ProRule" id="PRU00284"/>
    </source>
</evidence>
<organism evidence="5 6">
    <name type="scientific">Paenibacillus nanensis</name>
    <dbReference type="NCBI Taxonomy" id="393251"/>
    <lineage>
        <taxon>Bacteria</taxon>
        <taxon>Bacillati</taxon>
        <taxon>Bacillota</taxon>
        <taxon>Bacilli</taxon>
        <taxon>Bacillales</taxon>
        <taxon>Paenibacillaceae</taxon>
        <taxon>Paenibacillus</taxon>
    </lineage>
</organism>
<dbReference type="InterPro" id="IPR046342">
    <property type="entry name" value="CBS_dom_sf"/>
</dbReference>
<dbReference type="AlphaFoldDB" id="A0A3A1UQC2"/>
<accession>A0A3A1UQC2</accession>
<dbReference type="InterPro" id="IPR000644">
    <property type="entry name" value="CBS_dom"/>
</dbReference>
<evidence type="ECO:0000256" key="3">
    <source>
        <dbReference type="SAM" id="Coils"/>
    </source>
</evidence>
<dbReference type="SUPFAM" id="SSF54631">
    <property type="entry name" value="CBS-domain pair"/>
    <property type="match status" value="1"/>
</dbReference>
<feature type="coiled-coil region" evidence="3">
    <location>
        <begin position="346"/>
        <end position="373"/>
    </location>
</feature>
<evidence type="ECO:0000256" key="1">
    <source>
        <dbReference type="ARBA" id="ARBA00023224"/>
    </source>
</evidence>
<dbReference type="RefSeq" id="WP_119603080.1">
    <property type="nucleotide sequence ID" value="NZ_QXQA01000027.1"/>
</dbReference>
<gene>
    <name evidence="5" type="ORF">D3P08_26170</name>
</gene>